<gene>
    <name evidence="1" type="ORF">EUGRSUZ_G01254</name>
</gene>
<dbReference type="EMBL" id="KK198759">
    <property type="protein sequence ID" value="KCW63624.1"/>
    <property type="molecule type" value="Genomic_DNA"/>
</dbReference>
<dbReference type="InParanoid" id="A0A059BC61"/>
<protein>
    <submittedName>
        <fullName evidence="1">Uncharacterized protein</fullName>
    </submittedName>
</protein>
<reference evidence="1" key="1">
    <citation type="submission" date="2013-07" db="EMBL/GenBank/DDBJ databases">
        <title>The genome of Eucalyptus grandis.</title>
        <authorList>
            <person name="Schmutz J."/>
            <person name="Hayes R."/>
            <person name="Myburg A."/>
            <person name="Tuskan G."/>
            <person name="Grattapaglia D."/>
            <person name="Rokhsar D.S."/>
        </authorList>
    </citation>
    <scope>NUCLEOTIDE SEQUENCE</scope>
    <source>
        <tissue evidence="1">Leaf extractions</tissue>
    </source>
</reference>
<proteinExistence type="predicted"/>
<dbReference type="Gramene" id="KCW63624">
    <property type="protein sequence ID" value="KCW63624"/>
    <property type="gene ID" value="EUGRSUZ_G01254"/>
</dbReference>
<organism evidence="1">
    <name type="scientific">Eucalyptus grandis</name>
    <name type="common">Flooded gum</name>
    <dbReference type="NCBI Taxonomy" id="71139"/>
    <lineage>
        <taxon>Eukaryota</taxon>
        <taxon>Viridiplantae</taxon>
        <taxon>Streptophyta</taxon>
        <taxon>Embryophyta</taxon>
        <taxon>Tracheophyta</taxon>
        <taxon>Spermatophyta</taxon>
        <taxon>Magnoliopsida</taxon>
        <taxon>eudicotyledons</taxon>
        <taxon>Gunneridae</taxon>
        <taxon>Pentapetalae</taxon>
        <taxon>rosids</taxon>
        <taxon>malvids</taxon>
        <taxon>Myrtales</taxon>
        <taxon>Myrtaceae</taxon>
        <taxon>Myrtoideae</taxon>
        <taxon>Eucalypteae</taxon>
        <taxon>Eucalyptus</taxon>
    </lineage>
</organism>
<accession>A0A059BC61</accession>
<dbReference type="AlphaFoldDB" id="A0A059BC61"/>
<evidence type="ECO:0000313" key="1">
    <source>
        <dbReference type="EMBL" id="KCW63624.1"/>
    </source>
</evidence>
<sequence length="74" mass="8553">MRNHFSFSGSFNSRRDYNLSLRSIADSPFCFLTVGWNILDDLFIQLLTTIVVDAFVRCPAFSSTCFSHYDFLDI</sequence>
<name>A0A059BC61_EUCGR</name>